<evidence type="ECO:0000259" key="6">
    <source>
        <dbReference type="Pfam" id="PF17805"/>
    </source>
</evidence>
<feature type="domain" description="Siroheme decarboxylase NirL-like HTH" evidence="7">
    <location>
        <begin position="5"/>
        <end position="49"/>
    </location>
</feature>
<evidence type="ECO:0000256" key="2">
    <source>
        <dbReference type="ARBA" id="ARBA00023444"/>
    </source>
</evidence>
<dbReference type="InterPro" id="IPR040523">
    <property type="entry name" value="AsnC_trans_reg2"/>
</dbReference>
<dbReference type="eggNOG" id="COG1522">
    <property type="taxonomic scope" value="Bacteria"/>
</dbReference>
<keyword evidence="9" id="KW-1185">Reference proteome</keyword>
<sequence length="156" mass="17990">MTDLEKKLIRHLQSGLPLVPRPFAELASQFDLNEAEVLAKVNDFKKKGYLKRISPVLSHQRVGYLVNALVVWRVPPESIEEVGQKLARQPAVSHCYQRKVQAHWPYNLYTMIHAQTGRGLYSVIKTMSDSVQVNDYLILVSTRELKKSSMQYFFND</sequence>
<dbReference type="InterPro" id="IPR053953">
    <property type="entry name" value="NirdL-like_HTH"/>
</dbReference>
<reference evidence="9" key="1">
    <citation type="submission" date="2011-05" db="EMBL/GenBank/DDBJ databases">
        <title>Complete sequence of Desulfotomaculum ruminis DSM 2154.</title>
        <authorList>
            <person name="Lucas S."/>
            <person name="Copeland A."/>
            <person name="Lapidus A."/>
            <person name="Cheng J.-F."/>
            <person name="Goodwin L."/>
            <person name="Pitluck S."/>
            <person name="Lu M."/>
            <person name="Detter J.C."/>
            <person name="Han C."/>
            <person name="Tapia R."/>
            <person name="Land M."/>
            <person name="Hauser L."/>
            <person name="Kyrpides N."/>
            <person name="Ivanova N."/>
            <person name="Mikhailova N."/>
            <person name="Pagani I."/>
            <person name="Stams A.J.M."/>
            <person name="Plugge C.M."/>
            <person name="Muyzer G."/>
            <person name="Kuever J."/>
            <person name="Parshina S.N."/>
            <person name="Ivanova A.E."/>
            <person name="Nazina T.N."/>
            <person name="Brambilla E."/>
            <person name="Spring S."/>
            <person name="Klenk H.-P."/>
            <person name="Woyke T."/>
        </authorList>
    </citation>
    <scope>NUCLEOTIDE SEQUENCE [LARGE SCALE GENOMIC DNA]</scope>
    <source>
        <strain evidence="9">ATCC 23193 / DSM 2154 / NCIB 8452 / DL</strain>
    </source>
</reference>
<comment type="pathway">
    <text evidence="2">Porphyrin-containing compound metabolism.</text>
</comment>
<name>F6DRP0_DESRL</name>
<dbReference type="STRING" id="696281.Desru_1536"/>
<dbReference type="Proteomes" id="UP000009234">
    <property type="component" value="Chromosome"/>
</dbReference>
<accession>F6DRP0</accession>
<dbReference type="KEGG" id="dru:Desru_1536"/>
<dbReference type="HOGENOM" id="CLU_112007_0_1_9"/>
<evidence type="ECO:0000259" key="7">
    <source>
        <dbReference type="Pfam" id="PF22451"/>
    </source>
</evidence>
<dbReference type="Pfam" id="PF22451">
    <property type="entry name" value="NirdL-like_HTH"/>
    <property type="match status" value="1"/>
</dbReference>
<evidence type="ECO:0000313" key="9">
    <source>
        <dbReference type="Proteomes" id="UP000009234"/>
    </source>
</evidence>
<evidence type="ECO:0000256" key="5">
    <source>
        <dbReference type="ARBA" id="ARBA00048470"/>
    </source>
</evidence>
<dbReference type="RefSeq" id="WP_013841569.1">
    <property type="nucleotide sequence ID" value="NC_015589.1"/>
</dbReference>
<dbReference type="GO" id="GO:0016829">
    <property type="term" value="F:lyase activity"/>
    <property type="evidence" value="ECO:0007669"/>
    <property type="project" value="UniProtKB-KW"/>
</dbReference>
<proteinExistence type="inferred from homology"/>
<evidence type="ECO:0000313" key="8">
    <source>
        <dbReference type="EMBL" id="AEG59801.1"/>
    </source>
</evidence>
<organism evidence="8 9">
    <name type="scientific">Desulforamulus ruminis (strain ATCC 23193 / DSM 2154 / NCIMB 8452 / DL)</name>
    <name type="common">Desulfotomaculum ruminis</name>
    <dbReference type="NCBI Taxonomy" id="696281"/>
    <lineage>
        <taxon>Bacteria</taxon>
        <taxon>Bacillati</taxon>
        <taxon>Bacillota</taxon>
        <taxon>Clostridia</taxon>
        <taxon>Eubacteriales</taxon>
        <taxon>Peptococcaceae</taxon>
        <taxon>Desulforamulus</taxon>
    </lineage>
</organism>
<evidence type="ECO:0000256" key="4">
    <source>
        <dbReference type="ARBA" id="ARBA00023471"/>
    </source>
</evidence>
<dbReference type="PANTHER" id="PTHR43413:SF1">
    <property type="entry name" value="SIROHEME DECARBOXYLASE NIRL SUBUNIT"/>
    <property type="match status" value="1"/>
</dbReference>
<dbReference type="AlphaFoldDB" id="F6DRP0"/>
<dbReference type="EMBL" id="CP002780">
    <property type="protein sequence ID" value="AEG59801.1"/>
    <property type="molecule type" value="Genomic_DNA"/>
</dbReference>
<comment type="similarity">
    <text evidence="3">Belongs to the Ahb/Nir family.</text>
</comment>
<dbReference type="InterPro" id="IPR050684">
    <property type="entry name" value="HTH-Siroheme_Decarb"/>
</dbReference>
<dbReference type="InterPro" id="IPR036390">
    <property type="entry name" value="WH_DNA-bd_sf"/>
</dbReference>
<dbReference type="PANTHER" id="PTHR43413">
    <property type="entry name" value="TRANSCRIPTIONAL REGULATOR, ASNC FAMILY"/>
    <property type="match status" value="1"/>
</dbReference>
<comment type="catalytic activity">
    <reaction evidence="5">
        <text>siroheme + 2 H(+) = 12,18-didecarboxysiroheme + 2 CO2</text>
        <dbReference type="Rhea" id="RHEA:19093"/>
        <dbReference type="ChEBI" id="CHEBI:15378"/>
        <dbReference type="ChEBI" id="CHEBI:16526"/>
        <dbReference type="ChEBI" id="CHEBI:60052"/>
        <dbReference type="ChEBI" id="CHEBI:140497"/>
        <dbReference type="EC" id="4.1.1.111"/>
    </reaction>
</comment>
<keyword evidence="1" id="KW-0456">Lyase</keyword>
<evidence type="ECO:0000256" key="3">
    <source>
        <dbReference type="ARBA" id="ARBA00023457"/>
    </source>
</evidence>
<dbReference type="SUPFAM" id="SSF46785">
    <property type="entry name" value="Winged helix' DNA-binding domain"/>
    <property type="match status" value="1"/>
</dbReference>
<gene>
    <name evidence="8" type="ordered locus">Desru_1536</name>
</gene>
<reference evidence="8 9" key="2">
    <citation type="journal article" date="2012" name="Stand. Genomic Sci.">
        <title>Complete genome sequence of the sulfate-reducing firmicute Desulfotomaculum ruminis type strain (DL(T)).</title>
        <authorList>
            <person name="Spring S."/>
            <person name="Visser M."/>
            <person name="Lu M."/>
            <person name="Copeland A."/>
            <person name="Lapidus A."/>
            <person name="Lucas S."/>
            <person name="Cheng J.F."/>
            <person name="Han C."/>
            <person name="Tapia R."/>
            <person name="Goodwin L.A."/>
            <person name="Pitluck S."/>
            <person name="Ivanova N."/>
            <person name="Land M."/>
            <person name="Hauser L."/>
            <person name="Larimer F."/>
            <person name="Rohde M."/>
            <person name="Goker M."/>
            <person name="Detter J.C."/>
            <person name="Kyrpides N.C."/>
            <person name="Woyke T."/>
            <person name="Schaap P.J."/>
            <person name="Plugge C.M."/>
            <person name="Muyzer G."/>
            <person name="Kuever J."/>
            <person name="Pereira I.A."/>
            <person name="Parshina S.N."/>
            <person name="Bernier-Latmani R."/>
            <person name="Stams A.J."/>
            <person name="Klenk H.P."/>
        </authorList>
    </citation>
    <scope>NUCLEOTIDE SEQUENCE [LARGE SCALE GENOMIC DNA]</scope>
    <source>
        <strain evidence="9">ATCC 23193 / DSM 2154 / NCIB 8452 / DL</strain>
    </source>
</reference>
<dbReference type="EC" id="4.1.1.111" evidence="4"/>
<evidence type="ECO:0000256" key="1">
    <source>
        <dbReference type="ARBA" id="ARBA00023239"/>
    </source>
</evidence>
<protein>
    <recommendedName>
        <fullName evidence="4">siroheme decarboxylase</fullName>
        <ecNumber evidence="4">4.1.1.111</ecNumber>
    </recommendedName>
</protein>
<feature type="domain" description="Siroheme decarboxylase AsnC-like ligand binding" evidence="6">
    <location>
        <begin position="61"/>
        <end position="146"/>
    </location>
</feature>
<dbReference type="Gene3D" id="3.30.70.3460">
    <property type="match status" value="1"/>
</dbReference>
<dbReference type="Pfam" id="PF17805">
    <property type="entry name" value="AsnC_trans_reg2"/>
    <property type="match status" value="1"/>
</dbReference>